<evidence type="ECO:0000256" key="2">
    <source>
        <dbReference type="ARBA" id="ARBA00022670"/>
    </source>
</evidence>
<keyword evidence="4" id="KW-0720">Serine protease</keyword>
<keyword evidence="2" id="KW-0645">Protease</keyword>
<evidence type="ECO:0000256" key="1">
    <source>
        <dbReference type="ARBA" id="ARBA00006534"/>
    </source>
</evidence>
<organism evidence="5 6">
    <name type="scientific">Clostridium rhizosphaerae</name>
    <dbReference type="NCBI Taxonomy" id="2803861"/>
    <lineage>
        <taxon>Bacteria</taxon>
        <taxon>Bacillati</taxon>
        <taxon>Bacillota</taxon>
        <taxon>Clostridia</taxon>
        <taxon>Eubacteriales</taxon>
        <taxon>Clostridiaceae</taxon>
        <taxon>Clostridium</taxon>
    </lineage>
</organism>
<accession>A0ABS1TIS8</accession>
<dbReference type="EMBL" id="JAESWC010000023">
    <property type="protein sequence ID" value="MBL4938496.1"/>
    <property type="molecule type" value="Genomic_DNA"/>
</dbReference>
<dbReference type="SUPFAM" id="SSF52317">
    <property type="entry name" value="Class I glutamine amidotransferase-like"/>
    <property type="match status" value="1"/>
</dbReference>
<keyword evidence="3" id="KW-0378">Hydrolase</keyword>
<proteinExistence type="inferred from homology"/>
<dbReference type="InterPro" id="IPR005320">
    <property type="entry name" value="Peptidase_S51"/>
</dbReference>
<dbReference type="InterPro" id="IPR029062">
    <property type="entry name" value="Class_I_gatase-like"/>
</dbReference>
<reference evidence="5 6" key="1">
    <citation type="submission" date="2021-01" db="EMBL/GenBank/DDBJ databases">
        <title>Genome public.</title>
        <authorList>
            <person name="Liu C."/>
            <person name="Sun Q."/>
        </authorList>
    </citation>
    <scope>NUCLEOTIDE SEQUENCE [LARGE SCALE GENOMIC DNA]</scope>
    <source>
        <strain evidence="5 6">YIM B02515</strain>
    </source>
</reference>
<dbReference type="Proteomes" id="UP000632377">
    <property type="component" value="Unassembled WGS sequence"/>
</dbReference>
<dbReference type="Pfam" id="PF03575">
    <property type="entry name" value="Peptidase_S51"/>
    <property type="match status" value="1"/>
</dbReference>
<protein>
    <submittedName>
        <fullName evidence="5">Type 1 glutamine amidotransferase-like domain-containing protein</fullName>
    </submittedName>
</protein>
<name>A0ABS1TIS8_9CLOT</name>
<evidence type="ECO:0000256" key="4">
    <source>
        <dbReference type="ARBA" id="ARBA00022825"/>
    </source>
</evidence>
<dbReference type="RefSeq" id="WP_202751260.1">
    <property type="nucleotide sequence ID" value="NZ_JAESWC010000023.1"/>
</dbReference>
<keyword evidence="6" id="KW-1185">Reference proteome</keyword>
<dbReference type="Gene3D" id="3.40.50.880">
    <property type="match status" value="1"/>
</dbReference>
<evidence type="ECO:0000313" key="6">
    <source>
        <dbReference type="Proteomes" id="UP000632377"/>
    </source>
</evidence>
<comment type="caution">
    <text evidence="5">The sequence shown here is derived from an EMBL/GenBank/DDBJ whole genome shotgun (WGS) entry which is preliminary data.</text>
</comment>
<evidence type="ECO:0000256" key="3">
    <source>
        <dbReference type="ARBA" id="ARBA00022801"/>
    </source>
</evidence>
<evidence type="ECO:0000313" key="5">
    <source>
        <dbReference type="EMBL" id="MBL4938496.1"/>
    </source>
</evidence>
<gene>
    <name evidence="5" type="ORF">JK636_22590</name>
</gene>
<comment type="similarity">
    <text evidence="1">Belongs to the peptidase S51 family.</text>
</comment>
<sequence>MNILLDKLDFNEEWAYETLKNIIKPTYKICVVPFAFHEEWMKNKEEWEKFYNKTNGSEYVKIANPFYIYGIEDKDIILINYFTDSSEDAKAKINASDIIFFTGGFPDKAMTRLEEFDLIDDIEKYDGIKMGWSAGAMMQCFDYFISPDEDYPEFVYKKGLRFIKDFAVQVHYKSVDTINNSIEKYMREKNKMVYTTEPQSAIIVDGSQIILLGNAKKYHVLT</sequence>